<proteinExistence type="predicted"/>
<sequence>MSIERVTTQTPSFQREGNFHYHQKPTFCPGSRRRSVEPVIRGMRECLLQNQAIPVSFIHVFGIVHFHRPLQDDDLLTNNAHVANPSPRSGIRGSKCGLETRHSVDEAGDAYGGEAVVDAMIRGKETLNFFDHQVRQSQRPRKGMLLEMTIDEASAST</sequence>
<feature type="compositionally biased region" description="Polar residues" evidence="1">
    <location>
        <begin position="1"/>
        <end position="15"/>
    </location>
</feature>
<protein>
    <submittedName>
        <fullName evidence="2">Uncharacterized protein</fullName>
    </submittedName>
</protein>
<reference evidence="2" key="1">
    <citation type="journal article" date="2020" name="Stud. Mycol.">
        <title>101 Dothideomycetes genomes: a test case for predicting lifestyles and emergence of pathogens.</title>
        <authorList>
            <person name="Haridas S."/>
            <person name="Albert R."/>
            <person name="Binder M."/>
            <person name="Bloem J."/>
            <person name="Labutti K."/>
            <person name="Salamov A."/>
            <person name="Andreopoulos B."/>
            <person name="Baker S."/>
            <person name="Barry K."/>
            <person name="Bills G."/>
            <person name="Bluhm B."/>
            <person name="Cannon C."/>
            <person name="Castanera R."/>
            <person name="Culley D."/>
            <person name="Daum C."/>
            <person name="Ezra D."/>
            <person name="Gonzalez J."/>
            <person name="Henrissat B."/>
            <person name="Kuo A."/>
            <person name="Liang C."/>
            <person name="Lipzen A."/>
            <person name="Lutzoni F."/>
            <person name="Magnuson J."/>
            <person name="Mondo S."/>
            <person name="Nolan M."/>
            <person name="Ohm R."/>
            <person name="Pangilinan J."/>
            <person name="Park H.-J."/>
            <person name="Ramirez L."/>
            <person name="Alfaro M."/>
            <person name="Sun H."/>
            <person name="Tritt A."/>
            <person name="Yoshinaga Y."/>
            <person name="Zwiers L.-H."/>
            <person name="Turgeon B."/>
            <person name="Goodwin S."/>
            <person name="Spatafora J."/>
            <person name="Crous P."/>
            <person name="Grigoriev I."/>
        </authorList>
    </citation>
    <scope>NUCLEOTIDE SEQUENCE</scope>
    <source>
        <strain evidence="2">CBS 121410</strain>
    </source>
</reference>
<organism evidence="2 3">
    <name type="scientific">Saccharata proteae CBS 121410</name>
    <dbReference type="NCBI Taxonomy" id="1314787"/>
    <lineage>
        <taxon>Eukaryota</taxon>
        <taxon>Fungi</taxon>
        <taxon>Dikarya</taxon>
        <taxon>Ascomycota</taxon>
        <taxon>Pezizomycotina</taxon>
        <taxon>Dothideomycetes</taxon>
        <taxon>Dothideomycetes incertae sedis</taxon>
        <taxon>Botryosphaeriales</taxon>
        <taxon>Saccharataceae</taxon>
        <taxon>Saccharata</taxon>
    </lineage>
</organism>
<evidence type="ECO:0000256" key="1">
    <source>
        <dbReference type="SAM" id="MobiDB-lite"/>
    </source>
</evidence>
<dbReference type="AlphaFoldDB" id="A0A6A5YDD5"/>
<evidence type="ECO:0000313" key="3">
    <source>
        <dbReference type="Proteomes" id="UP000799776"/>
    </source>
</evidence>
<accession>A0A6A5YDD5</accession>
<keyword evidence="3" id="KW-1185">Reference proteome</keyword>
<evidence type="ECO:0000313" key="2">
    <source>
        <dbReference type="EMBL" id="KAF2089709.1"/>
    </source>
</evidence>
<feature type="region of interest" description="Disordered" evidence="1">
    <location>
        <begin position="1"/>
        <end position="26"/>
    </location>
</feature>
<dbReference type="EMBL" id="ML978714">
    <property type="protein sequence ID" value="KAF2089709.1"/>
    <property type="molecule type" value="Genomic_DNA"/>
</dbReference>
<name>A0A6A5YDD5_9PEZI</name>
<gene>
    <name evidence="2" type="ORF">K490DRAFT_55287</name>
</gene>
<dbReference type="Proteomes" id="UP000799776">
    <property type="component" value="Unassembled WGS sequence"/>
</dbReference>